<evidence type="ECO:0000313" key="3">
    <source>
        <dbReference type="Proteomes" id="UP000190675"/>
    </source>
</evidence>
<name>A0A1M5P433_9BRAD</name>
<dbReference type="Proteomes" id="UP000190675">
    <property type="component" value="Chromosome I"/>
</dbReference>
<feature type="region of interest" description="Disordered" evidence="1">
    <location>
        <begin position="45"/>
        <end position="68"/>
    </location>
</feature>
<reference evidence="2 3" key="1">
    <citation type="submission" date="2016-11" db="EMBL/GenBank/DDBJ databases">
        <authorList>
            <person name="Jaros S."/>
            <person name="Januszkiewicz K."/>
            <person name="Wedrychowicz H."/>
        </authorList>
    </citation>
    <scope>NUCLEOTIDE SEQUENCE [LARGE SCALE GENOMIC DNA]</scope>
    <source>
        <strain evidence="2 3">GAS242</strain>
    </source>
</reference>
<organism evidence="2 3">
    <name type="scientific">Bradyrhizobium erythrophlei</name>
    <dbReference type="NCBI Taxonomy" id="1437360"/>
    <lineage>
        <taxon>Bacteria</taxon>
        <taxon>Pseudomonadati</taxon>
        <taxon>Pseudomonadota</taxon>
        <taxon>Alphaproteobacteria</taxon>
        <taxon>Hyphomicrobiales</taxon>
        <taxon>Nitrobacteraceae</taxon>
        <taxon>Bradyrhizobium</taxon>
    </lineage>
</organism>
<sequence length="68" mass="8205">MSDNDCTIMELYCLERARLEPHNRGKWIAQAERWHELERAQLSWRKQKRPLQQSMHAGPMTTQQRQLS</sequence>
<accession>A0A1M5P433</accession>
<evidence type="ECO:0008006" key="4">
    <source>
        <dbReference type="Google" id="ProtNLM"/>
    </source>
</evidence>
<proteinExistence type="predicted"/>
<evidence type="ECO:0000256" key="1">
    <source>
        <dbReference type="SAM" id="MobiDB-lite"/>
    </source>
</evidence>
<feature type="compositionally biased region" description="Polar residues" evidence="1">
    <location>
        <begin position="50"/>
        <end position="68"/>
    </location>
</feature>
<protein>
    <recommendedName>
        <fullName evidence="4">Transposase</fullName>
    </recommendedName>
</protein>
<evidence type="ECO:0000313" key="2">
    <source>
        <dbReference type="EMBL" id="SHG96508.1"/>
    </source>
</evidence>
<dbReference type="EMBL" id="LT670818">
    <property type="protein sequence ID" value="SHG96508.1"/>
    <property type="molecule type" value="Genomic_DNA"/>
</dbReference>
<dbReference type="AlphaFoldDB" id="A0A1M5P433"/>
<gene>
    <name evidence="2" type="ORF">SAMN05444169_5011</name>
</gene>